<dbReference type="OrthoDB" id="9931004at2759"/>
<dbReference type="GO" id="GO:0016608">
    <property type="term" value="F:growth hormone-releasing hormone activity"/>
    <property type="evidence" value="ECO:0007669"/>
    <property type="project" value="TreeGrafter"/>
</dbReference>
<evidence type="ECO:0000256" key="2">
    <source>
        <dbReference type="ARBA" id="ARBA00008369"/>
    </source>
</evidence>
<evidence type="ECO:0000313" key="9">
    <source>
        <dbReference type="Ensembl" id="ENSNNAP00000003438.1"/>
    </source>
</evidence>
<keyword evidence="3" id="KW-0964">Secreted</keyword>
<dbReference type="GO" id="GO:0030252">
    <property type="term" value="P:growth hormone secretion"/>
    <property type="evidence" value="ECO:0007669"/>
    <property type="project" value="TreeGrafter"/>
</dbReference>
<dbReference type="GO" id="GO:0051428">
    <property type="term" value="F:peptide hormone receptor binding"/>
    <property type="evidence" value="ECO:0007669"/>
    <property type="project" value="TreeGrafter"/>
</dbReference>
<comment type="subcellular location">
    <subcellularLocation>
        <location evidence="1">Secreted</location>
    </subcellularLocation>
</comment>
<dbReference type="InterPro" id="IPR046963">
    <property type="entry name" value="VIP/GHRH-like"/>
</dbReference>
<dbReference type="PANTHER" id="PTHR11213:SF6">
    <property type="entry name" value="SOMATOLIBERIN"/>
    <property type="match status" value="1"/>
</dbReference>
<dbReference type="GeneTree" id="ENSGT00950000183154"/>
<dbReference type="GO" id="GO:0007189">
    <property type="term" value="P:adenylate cyclase-activating G protein-coupled receptor signaling pathway"/>
    <property type="evidence" value="ECO:0007669"/>
    <property type="project" value="TreeGrafter"/>
</dbReference>
<evidence type="ECO:0000256" key="4">
    <source>
        <dbReference type="ARBA" id="ARBA00037623"/>
    </source>
</evidence>
<reference evidence="9" key="1">
    <citation type="submission" date="2025-08" db="UniProtKB">
        <authorList>
            <consortium name="Ensembl"/>
        </authorList>
    </citation>
    <scope>IDENTIFICATION</scope>
</reference>
<evidence type="ECO:0000313" key="10">
    <source>
        <dbReference type="Proteomes" id="UP000694559"/>
    </source>
</evidence>
<feature type="domain" description="Glucagon / GIP / secretin / VIP family" evidence="8">
    <location>
        <begin position="129"/>
        <end position="155"/>
    </location>
</feature>
<dbReference type="SMART" id="SM00070">
    <property type="entry name" value="GLUCA"/>
    <property type="match status" value="1"/>
</dbReference>
<keyword evidence="10" id="KW-1185">Reference proteome</keyword>
<dbReference type="Pfam" id="PF00123">
    <property type="entry name" value="Hormone_2"/>
    <property type="match status" value="1"/>
</dbReference>
<evidence type="ECO:0000259" key="8">
    <source>
        <dbReference type="SMART" id="SM00070"/>
    </source>
</evidence>
<name>A0A8C6VI90_NAJNA</name>
<dbReference type="Proteomes" id="UP000694559">
    <property type="component" value="Unplaced"/>
</dbReference>
<dbReference type="GO" id="GO:0043204">
    <property type="term" value="C:perikaryon"/>
    <property type="evidence" value="ECO:0007669"/>
    <property type="project" value="TreeGrafter"/>
</dbReference>
<evidence type="ECO:0000256" key="7">
    <source>
        <dbReference type="ARBA" id="ARBA00042164"/>
    </source>
</evidence>
<sequence>MPCKILDFIGCRLPRRESSVDLQLKNRSCYSCGYFQVPQLIPNSYFMLQPALEDIKMLDRAIAFLFLCFVACSLSSPLYPPLRYNPLAISGKAGSFQLQEISPVHSHNLSVEEQEENFLIPIEKRLQRHANAIFTDSYRKVRGKVSAWKLLQGIVGKRLNREESLGDEQHEILTRRQSDSIMMDSHYHQQMVLRNFLGAMLQNQG</sequence>
<comment type="similarity">
    <text evidence="2">Belongs to the glucagon family.</text>
</comment>
<dbReference type="GO" id="GO:0005184">
    <property type="term" value="F:neuropeptide hormone activity"/>
    <property type="evidence" value="ECO:0007669"/>
    <property type="project" value="InterPro"/>
</dbReference>
<organism evidence="9 10">
    <name type="scientific">Naja naja</name>
    <name type="common">Indian cobra</name>
    <dbReference type="NCBI Taxonomy" id="35670"/>
    <lineage>
        <taxon>Eukaryota</taxon>
        <taxon>Metazoa</taxon>
        <taxon>Chordata</taxon>
        <taxon>Craniata</taxon>
        <taxon>Vertebrata</taxon>
        <taxon>Euteleostomi</taxon>
        <taxon>Lepidosauria</taxon>
        <taxon>Squamata</taxon>
        <taxon>Bifurcata</taxon>
        <taxon>Unidentata</taxon>
        <taxon>Episquamata</taxon>
        <taxon>Toxicofera</taxon>
        <taxon>Serpentes</taxon>
        <taxon>Colubroidea</taxon>
        <taxon>Elapidae</taxon>
        <taxon>Elapinae</taxon>
        <taxon>Naja</taxon>
    </lineage>
</organism>
<evidence type="ECO:0000256" key="5">
    <source>
        <dbReference type="ARBA" id="ARBA00040782"/>
    </source>
</evidence>
<dbReference type="AlphaFoldDB" id="A0A8C6VI90"/>
<proteinExistence type="inferred from homology"/>
<dbReference type="GO" id="GO:0005615">
    <property type="term" value="C:extracellular space"/>
    <property type="evidence" value="ECO:0007669"/>
    <property type="project" value="TreeGrafter"/>
</dbReference>
<dbReference type="InterPro" id="IPR000532">
    <property type="entry name" value="Glucagon_GIP_secretin_VIP"/>
</dbReference>
<dbReference type="GO" id="GO:0043195">
    <property type="term" value="C:terminal bouton"/>
    <property type="evidence" value="ECO:0007669"/>
    <property type="project" value="TreeGrafter"/>
</dbReference>
<reference evidence="9" key="2">
    <citation type="submission" date="2025-09" db="UniProtKB">
        <authorList>
            <consortium name="Ensembl"/>
        </authorList>
    </citation>
    <scope>IDENTIFICATION</scope>
</reference>
<protein>
    <recommendedName>
        <fullName evidence="5">Somatoliberin</fullName>
    </recommendedName>
    <alternativeName>
        <fullName evidence="7">Growth hormone-releasing factor</fullName>
    </alternativeName>
    <alternativeName>
        <fullName evidence="6">Growth hormone-releasing hormone</fullName>
    </alternativeName>
</protein>
<comment type="function">
    <text evidence="4">GRF is released by the hypothalamus and acts on the adenohypophyse to stimulate the secretion of growth hormone.</text>
</comment>
<accession>A0A8C6VI90</accession>
<dbReference type="PANTHER" id="PTHR11213">
    <property type="entry name" value="GLUCAGON-FAMILY NEUROPEPTIDE"/>
    <property type="match status" value="1"/>
</dbReference>
<evidence type="ECO:0000256" key="6">
    <source>
        <dbReference type="ARBA" id="ARBA00041953"/>
    </source>
</evidence>
<dbReference type="GO" id="GO:0031770">
    <property type="term" value="F:growth hormone-releasing hormone receptor binding"/>
    <property type="evidence" value="ECO:0007669"/>
    <property type="project" value="TreeGrafter"/>
</dbReference>
<evidence type="ECO:0000256" key="3">
    <source>
        <dbReference type="ARBA" id="ARBA00022525"/>
    </source>
</evidence>
<dbReference type="GO" id="GO:0032880">
    <property type="term" value="P:regulation of protein localization"/>
    <property type="evidence" value="ECO:0007669"/>
    <property type="project" value="TreeGrafter"/>
</dbReference>
<dbReference type="OMA" id="VMCSISS"/>
<dbReference type="Ensembl" id="ENSNNAT00000003601.1">
    <property type="protein sequence ID" value="ENSNNAP00000003438.1"/>
    <property type="gene ID" value="ENSNNAG00000002350.1"/>
</dbReference>
<evidence type="ECO:0000256" key="1">
    <source>
        <dbReference type="ARBA" id="ARBA00004613"/>
    </source>
</evidence>